<dbReference type="Proteomes" id="UP001604277">
    <property type="component" value="Unassembled WGS sequence"/>
</dbReference>
<organism evidence="1 2">
    <name type="scientific">Forsythia ovata</name>
    <dbReference type="NCBI Taxonomy" id="205694"/>
    <lineage>
        <taxon>Eukaryota</taxon>
        <taxon>Viridiplantae</taxon>
        <taxon>Streptophyta</taxon>
        <taxon>Embryophyta</taxon>
        <taxon>Tracheophyta</taxon>
        <taxon>Spermatophyta</taxon>
        <taxon>Magnoliopsida</taxon>
        <taxon>eudicotyledons</taxon>
        <taxon>Gunneridae</taxon>
        <taxon>Pentapetalae</taxon>
        <taxon>asterids</taxon>
        <taxon>lamiids</taxon>
        <taxon>Lamiales</taxon>
        <taxon>Oleaceae</taxon>
        <taxon>Forsythieae</taxon>
        <taxon>Forsythia</taxon>
    </lineage>
</organism>
<sequence length="120" mass="13346">MDSEEERLKGEASYRQSEISLLQADVEASTKVRLDAKGAYVNLLAEKKMLEEKLAGAEAEFTANFHNTEAYASFLAFFASVGKQEVITALRNDFPTLDIAFLEAKFPLIELGDDVEHLTL</sequence>
<proteinExistence type="predicted"/>
<accession>A0ABD1SPS3</accession>
<reference evidence="2" key="1">
    <citation type="submission" date="2024-07" db="EMBL/GenBank/DDBJ databases">
        <title>Two chromosome-level genome assemblies of Korean endemic species Abeliophyllum distichum and Forsythia ovata (Oleaceae).</title>
        <authorList>
            <person name="Jang H."/>
        </authorList>
    </citation>
    <scope>NUCLEOTIDE SEQUENCE [LARGE SCALE GENOMIC DNA]</scope>
</reference>
<gene>
    <name evidence="1" type="ORF">Fot_36483</name>
</gene>
<name>A0ABD1SPS3_9LAMI</name>
<keyword evidence="2" id="KW-1185">Reference proteome</keyword>
<protein>
    <submittedName>
        <fullName evidence="1">Uncharacterized protein</fullName>
    </submittedName>
</protein>
<evidence type="ECO:0000313" key="2">
    <source>
        <dbReference type="Proteomes" id="UP001604277"/>
    </source>
</evidence>
<dbReference type="AlphaFoldDB" id="A0ABD1SPS3"/>
<comment type="caution">
    <text evidence="1">The sequence shown here is derived from an EMBL/GenBank/DDBJ whole genome shotgun (WGS) entry which is preliminary data.</text>
</comment>
<evidence type="ECO:0000313" key="1">
    <source>
        <dbReference type="EMBL" id="KAL2502635.1"/>
    </source>
</evidence>
<dbReference type="EMBL" id="JBFOLJ010000010">
    <property type="protein sequence ID" value="KAL2502635.1"/>
    <property type="molecule type" value="Genomic_DNA"/>
</dbReference>